<name>A0A5B2TWL4_9FLAO</name>
<gene>
    <name evidence="4" type="ORF">F0361_03275</name>
</gene>
<feature type="transmembrane region" description="Helical" evidence="2">
    <location>
        <begin position="733"/>
        <end position="753"/>
    </location>
</feature>
<feature type="coiled-coil region" evidence="1">
    <location>
        <begin position="758"/>
        <end position="826"/>
    </location>
</feature>
<protein>
    <submittedName>
        <fullName evidence="4">LuxR family transcriptional regulator</fullName>
    </submittedName>
</protein>
<dbReference type="Pfam" id="PF07495">
    <property type="entry name" value="Y_Y_Y"/>
    <property type="match status" value="1"/>
</dbReference>
<dbReference type="Gene3D" id="2.60.40.10">
    <property type="entry name" value="Immunoglobulins"/>
    <property type="match status" value="1"/>
</dbReference>
<dbReference type="InterPro" id="IPR016032">
    <property type="entry name" value="Sig_transdc_resp-reg_C-effctor"/>
</dbReference>
<dbReference type="SMART" id="SM00421">
    <property type="entry name" value="HTH_LUXR"/>
    <property type="match status" value="1"/>
</dbReference>
<evidence type="ECO:0000313" key="5">
    <source>
        <dbReference type="Proteomes" id="UP000323188"/>
    </source>
</evidence>
<dbReference type="Gene3D" id="1.10.10.10">
    <property type="entry name" value="Winged helix-like DNA-binding domain superfamily/Winged helix DNA-binding domain"/>
    <property type="match status" value="1"/>
</dbReference>
<accession>A0A5B2TWL4</accession>
<comment type="caution">
    <text evidence="4">The sequence shown here is derived from an EMBL/GenBank/DDBJ whole genome shotgun (WGS) entry which is preliminary data.</text>
</comment>
<dbReference type="AlphaFoldDB" id="A0A5B2TWL4"/>
<evidence type="ECO:0000259" key="3">
    <source>
        <dbReference type="SMART" id="SM00421"/>
    </source>
</evidence>
<evidence type="ECO:0000256" key="1">
    <source>
        <dbReference type="SAM" id="Coils"/>
    </source>
</evidence>
<dbReference type="RefSeq" id="WP_154917206.1">
    <property type="nucleotide sequence ID" value="NZ_VUOE01000001.1"/>
</dbReference>
<dbReference type="InterPro" id="IPR011123">
    <property type="entry name" value="Y_Y_Y"/>
</dbReference>
<dbReference type="Gene3D" id="2.130.10.10">
    <property type="entry name" value="YVTN repeat-like/Quinoprotein amine dehydrogenase"/>
    <property type="match status" value="1"/>
</dbReference>
<reference evidence="4 5" key="1">
    <citation type="submission" date="2019-09" db="EMBL/GenBank/DDBJ databases">
        <authorList>
            <person name="Khan S.A."/>
            <person name="Jeon C.O."/>
            <person name="Chun B.H."/>
            <person name="Jeong S.E."/>
        </authorList>
    </citation>
    <scope>NUCLEOTIDE SEQUENCE [LARGE SCALE GENOMIC DNA]</scope>
    <source>
        <strain evidence="4 5">KCTC 42508</strain>
    </source>
</reference>
<dbReference type="EMBL" id="VUOE01000001">
    <property type="protein sequence ID" value="KAA2218659.1"/>
    <property type="molecule type" value="Genomic_DNA"/>
</dbReference>
<keyword evidence="2" id="KW-1133">Transmembrane helix</keyword>
<organism evidence="4 5">
    <name type="scientific">Maribacter flavus</name>
    <dbReference type="NCBI Taxonomy" id="1658664"/>
    <lineage>
        <taxon>Bacteria</taxon>
        <taxon>Pseudomonadati</taxon>
        <taxon>Bacteroidota</taxon>
        <taxon>Flavobacteriia</taxon>
        <taxon>Flavobacteriales</taxon>
        <taxon>Flavobacteriaceae</taxon>
        <taxon>Maribacter</taxon>
    </lineage>
</organism>
<sequence length="932" mass="107640">MKNVVLFLVIFTSIVKGQELPPIKNFSPSDFGAENQNWSISQSNDRLIYVANNKGLLEFNGAEWFLYPSPNQTIMRSVRVIDEKIYTGCYMEFGYWTKNQVGTLIYESLSNRFRDKLLEDEEFWNILKVDNLVLFQSKKRIYIYDEARQTLEYLEARTTLPRIWKLGKTVFYHTIDDGLYKIKNGEKELVNNEVSVTSDEVVEIMDFNGKILILTRHNGFYQISGDKVEPWPTQIDVNLADASVYTALRLSNNTIAIGTISNGLFLLNPEGKLLYQIYMENGLRNNTVLSLFEDMDKSIWLGLDNGLGHVDLNSPFLIYDDIVGDIGSVYSALVFNERVYVGTNQGLFYKPINSKSNFQFVQGTEGQVWQLKEIDGKLFCCHHTGTFVIEDEKARKIEGTEGSWNLQPVGNYGDLVIQGAYDGLYILEKKDNIWKLRNKIDGFGNSSRFVELFDSFIFVNHEYKGLFKITPDNEFKRVKSVVIDTLLRGDNSAIVSAKEELLYADKKGVFKYVDNADKFVKDSLLSRIYGESNYTSGKMAAINDEIWFFTKDNINKVSKSSLNNKKVVTQIELGESSRNSISGYENIAPLENPGKYILGTGLGYIILDSNKNKDKNFIVEIAEIEVSSSTMEKNNRQLLDKNEKGDLENHENNLVISYYTPEYGKYIRPKYQYRLRGIYDTWSDWSLNHTATFSNLPYGDYLFEVRSKIGDSLAEKTATFSFTIKKKWYQTNMAIALYAVLGIIGLFFMHLAYRRHYKQRQQKLVERTEKEMRIAKAENEKEIVRLKNEQLKQRVRMKSSELAASTMSLLRKNEVLNEVKKQLEQKVKDPTIKTPITKIIDESLNRNDDWELFKEAFNNADKEFLGKLNKFHTNLTQNDIRLCAYLRLNLSSKEIAPLLNISTKSVEVKRYRLRKKLGLEHDKNLVDYILNL</sequence>
<dbReference type="InterPro" id="IPR015943">
    <property type="entry name" value="WD40/YVTN_repeat-like_dom_sf"/>
</dbReference>
<keyword evidence="1" id="KW-0175">Coiled coil</keyword>
<dbReference type="InterPro" id="IPR000792">
    <property type="entry name" value="Tscrpt_reg_LuxR_C"/>
</dbReference>
<dbReference type="GO" id="GO:0006355">
    <property type="term" value="P:regulation of DNA-templated transcription"/>
    <property type="evidence" value="ECO:0007669"/>
    <property type="project" value="InterPro"/>
</dbReference>
<dbReference type="GO" id="GO:0003677">
    <property type="term" value="F:DNA binding"/>
    <property type="evidence" value="ECO:0007669"/>
    <property type="project" value="InterPro"/>
</dbReference>
<proteinExistence type="predicted"/>
<feature type="domain" description="HTH luxR-type" evidence="3">
    <location>
        <begin position="872"/>
        <end position="929"/>
    </location>
</feature>
<evidence type="ECO:0000313" key="4">
    <source>
        <dbReference type="EMBL" id="KAA2218659.1"/>
    </source>
</evidence>
<dbReference type="InterPro" id="IPR036388">
    <property type="entry name" value="WH-like_DNA-bd_sf"/>
</dbReference>
<dbReference type="SUPFAM" id="SSF50998">
    <property type="entry name" value="Quinoprotein alcohol dehydrogenase-like"/>
    <property type="match status" value="1"/>
</dbReference>
<dbReference type="InterPro" id="IPR013783">
    <property type="entry name" value="Ig-like_fold"/>
</dbReference>
<dbReference type="SUPFAM" id="SSF46894">
    <property type="entry name" value="C-terminal effector domain of the bipartite response regulators"/>
    <property type="match status" value="1"/>
</dbReference>
<dbReference type="Proteomes" id="UP000323188">
    <property type="component" value="Unassembled WGS sequence"/>
</dbReference>
<dbReference type="InterPro" id="IPR011047">
    <property type="entry name" value="Quinoprotein_ADH-like_sf"/>
</dbReference>
<keyword evidence="2" id="KW-0472">Membrane</keyword>
<dbReference type="Pfam" id="PF00196">
    <property type="entry name" value="GerE"/>
    <property type="match status" value="1"/>
</dbReference>
<keyword evidence="2" id="KW-0812">Transmembrane</keyword>
<evidence type="ECO:0000256" key="2">
    <source>
        <dbReference type="SAM" id="Phobius"/>
    </source>
</evidence>